<name>A0ABW5Z5H8_9FLAO</name>
<sequence>MKKNKEQQYLLLSDEIYINNEFISKIDSEIGNEKFSERVRNQSQKMSEKVEQIYNMFVTEDTRTASWIEIANFSADFKSEYYREIPLEKYEELVCFDRNTYYNANAIIEKKLLGRLNILKFKVKFLCGFVCQNEVIEVYEFRDSNDLFIFILNNKSFFFLNEEDRKDLDLSKNNSNKSSIVEDLRAKNRRLNKKLETVKTDLTNDIQIVLKEYFEKISSVDFLDELQNVDEQTNILKAMLNIKIT</sequence>
<comment type="caution">
    <text evidence="1">The sequence shown here is derived from an EMBL/GenBank/DDBJ whole genome shotgun (WGS) entry which is preliminary data.</text>
</comment>
<dbReference type="EMBL" id="JBHUOL010000006">
    <property type="protein sequence ID" value="MFD2907576.1"/>
    <property type="molecule type" value="Genomic_DNA"/>
</dbReference>
<keyword evidence="2" id="KW-1185">Reference proteome</keyword>
<evidence type="ECO:0000313" key="2">
    <source>
        <dbReference type="Proteomes" id="UP001597549"/>
    </source>
</evidence>
<proteinExistence type="predicted"/>
<dbReference type="Proteomes" id="UP001597549">
    <property type="component" value="Unassembled WGS sequence"/>
</dbReference>
<protein>
    <submittedName>
        <fullName evidence="1">Uncharacterized protein</fullName>
    </submittedName>
</protein>
<dbReference type="RefSeq" id="WP_379803917.1">
    <property type="nucleotide sequence ID" value="NZ_JBHUOL010000006.1"/>
</dbReference>
<reference evidence="2" key="1">
    <citation type="journal article" date="2019" name="Int. J. Syst. Evol. Microbiol.">
        <title>The Global Catalogue of Microorganisms (GCM) 10K type strain sequencing project: providing services to taxonomists for standard genome sequencing and annotation.</title>
        <authorList>
            <consortium name="The Broad Institute Genomics Platform"/>
            <consortium name="The Broad Institute Genome Sequencing Center for Infectious Disease"/>
            <person name="Wu L."/>
            <person name="Ma J."/>
        </authorList>
    </citation>
    <scope>NUCLEOTIDE SEQUENCE [LARGE SCALE GENOMIC DNA]</scope>
    <source>
        <strain evidence="2">KCTC 52644</strain>
    </source>
</reference>
<accession>A0ABW5Z5H8</accession>
<evidence type="ECO:0000313" key="1">
    <source>
        <dbReference type="EMBL" id="MFD2907576.1"/>
    </source>
</evidence>
<gene>
    <name evidence="1" type="ORF">ACFSX9_02395</name>
</gene>
<organism evidence="1 2">
    <name type="scientific">Flavobacterium ardleyense</name>
    <dbReference type="NCBI Taxonomy" id="2038737"/>
    <lineage>
        <taxon>Bacteria</taxon>
        <taxon>Pseudomonadati</taxon>
        <taxon>Bacteroidota</taxon>
        <taxon>Flavobacteriia</taxon>
        <taxon>Flavobacteriales</taxon>
        <taxon>Flavobacteriaceae</taxon>
        <taxon>Flavobacterium</taxon>
    </lineage>
</organism>